<feature type="transmembrane region" description="Helical" evidence="1">
    <location>
        <begin position="148"/>
        <end position="167"/>
    </location>
</feature>
<feature type="transmembrane region" description="Helical" evidence="1">
    <location>
        <begin position="173"/>
        <end position="192"/>
    </location>
</feature>
<evidence type="ECO:0000313" key="2">
    <source>
        <dbReference type="EMBL" id="HIU51575.1"/>
    </source>
</evidence>
<feature type="transmembrane region" description="Helical" evidence="1">
    <location>
        <begin position="6"/>
        <end position="23"/>
    </location>
</feature>
<name>A0A9D1S986_9FIRM</name>
<gene>
    <name evidence="2" type="ORF">IAB70_02990</name>
</gene>
<feature type="transmembrane region" description="Helical" evidence="1">
    <location>
        <begin position="35"/>
        <end position="55"/>
    </location>
</feature>
<protein>
    <submittedName>
        <fullName evidence="2">DMT family transporter</fullName>
    </submittedName>
</protein>
<accession>A0A9D1S986</accession>
<dbReference type="AlphaFoldDB" id="A0A9D1S986"/>
<feature type="transmembrane region" description="Helical" evidence="1">
    <location>
        <begin position="61"/>
        <end position="78"/>
    </location>
</feature>
<dbReference type="EMBL" id="DVNH01000021">
    <property type="protein sequence ID" value="HIU51575.1"/>
    <property type="molecule type" value="Genomic_DNA"/>
</dbReference>
<feature type="transmembrane region" description="Helical" evidence="1">
    <location>
        <begin position="212"/>
        <end position="230"/>
    </location>
</feature>
<keyword evidence="1" id="KW-0472">Membrane</keyword>
<evidence type="ECO:0000256" key="1">
    <source>
        <dbReference type="SAM" id="Phobius"/>
    </source>
</evidence>
<feature type="transmembrane region" description="Helical" evidence="1">
    <location>
        <begin position="118"/>
        <end position="136"/>
    </location>
</feature>
<comment type="caution">
    <text evidence="2">The sequence shown here is derived from an EMBL/GenBank/DDBJ whole genome shotgun (WGS) entry which is preliminary data.</text>
</comment>
<reference evidence="2" key="1">
    <citation type="submission" date="2020-10" db="EMBL/GenBank/DDBJ databases">
        <authorList>
            <person name="Gilroy R."/>
        </authorList>
    </citation>
    <scope>NUCLEOTIDE SEQUENCE</scope>
    <source>
        <strain evidence="2">CHK195-15760</strain>
    </source>
</reference>
<reference evidence="2" key="2">
    <citation type="journal article" date="2021" name="PeerJ">
        <title>Extensive microbial diversity within the chicken gut microbiome revealed by metagenomics and culture.</title>
        <authorList>
            <person name="Gilroy R."/>
            <person name="Ravi A."/>
            <person name="Getino M."/>
            <person name="Pursley I."/>
            <person name="Horton D.L."/>
            <person name="Alikhan N.F."/>
            <person name="Baker D."/>
            <person name="Gharbi K."/>
            <person name="Hall N."/>
            <person name="Watson M."/>
            <person name="Adriaenssens E.M."/>
            <person name="Foster-Nyarko E."/>
            <person name="Jarju S."/>
            <person name="Secka A."/>
            <person name="Antonio M."/>
            <person name="Oren A."/>
            <person name="Chaudhuri R.R."/>
            <person name="La Ragione R."/>
            <person name="Hildebrand F."/>
            <person name="Pallen M.J."/>
        </authorList>
    </citation>
    <scope>NUCLEOTIDE SEQUENCE</scope>
    <source>
        <strain evidence="2">CHK195-15760</strain>
    </source>
</reference>
<feature type="transmembrane region" description="Helical" evidence="1">
    <location>
        <begin position="90"/>
        <end position="112"/>
    </location>
</feature>
<organism evidence="2 3">
    <name type="scientific">Candidatus Merdicola faecigallinarum</name>
    <dbReference type="NCBI Taxonomy" id="2840862"/>
    <lineage>
        <taxon>Bacteria</taxon>
        <taxon>Bacillati</taxon>
        <taxon>Bacillota</taxon>
        <taxon>Clostridia</taxon>
        <taxon>Candidatus Merdicola</taxon>
    </lineage>
</organism>
<dbReference type="InterPro" id="IPR037185">
    <property type="entry name" value="EmrE-like"/>
</dbReference>
<dbReference type="SUPFAM" id="SSF103481">
    <property type="entry name" value="Multidrug resistance efflux transporter EmrE"/>
    <property type="match status" value="2"/>
</dbReference>
<feature type="transmembrane region" description="Helical" evidence="1">
    <location>
        <begin position="264"/>
        <end position="281"/>
    </location>
</feature>
<dbReference type="Proteomes" id="UP000824093">
    <property type="component" value="Unassembled WGS sequence"/>
</dbReference>
<evidence type="ECO:0000313" key="3">
    <source>
        <dbReference type="Proteomes" id="UP000824093"/>
    </source>
</evidence>
<keyword evidence="1" id="KW-1133">Transmembrane helix</keyword>
<sequence length="283" mass="32112">MLDIWWVQIIIYLLAVVSYTQFFKAATKKSKKDGALTVTLEVITSIIMLAFIPFFEIKWATDIKVYLFTALAVIFYCMKDRMTTTVRRHLDTSTVNILDQIVNVFMILWGILFFKEEVIFKKIIGAILIILSNVMIFYKKGNFKLDRYVLLSILSNLALSIALALNVDNSEKFNVAIYQVVTLMIPAILIIIFEKIKWDDIKNEVKEGNKTAILMTGISWAVMIISQLRAYQTGDITTVAPLSAVSVILNVIAGYFISKEKENIVKKIIAGVIIVFSIFLIKG</sequence>
<proteinExistence type="predicted"/>
<keyword evidence="1" id="KW-0812">Transmembrane</keyword>
<feature type="transmembrane region" description="Helical" evidence="1">
    <location>
        <begin position="236"/>
        <end position="257"/>
    </location>
</feature>